<dbReference type="InterPro" id="IPR036291">
    <property type="entry name" value="NAD(P)-bd_dom_sf"/>
</dbReference>
<dbReference type="STRING" id="471853.Bcav_2854"/>
<dbReference type="KEGG" id="bcv:Bcav_2854"/>
<dbReference type="GO" id="GO:0004029">
    <property type="term" value="F:aldehyde dehydrogenase (NAD+) activity"/>
    <property type="evidence" value="ECO:0007669"/>
    <property type="project" value="TreeGrafter"/>
</dbReference>
<gene>
    <name evidence="2" type="ordered locus">Bcav_2854</name>
</gene>
<dbReference type="Proteomes" id="UP000007962">
    <property type="component" value="Chromosome"/>
</dbReference>
<organism evidence="2 3">
    <name type="scientific">Beutenbergia cavernae (strain ATCC BAA-8 / DSM 12333 / CCUG 43141 / JCM 11478 / NBRC 16432 / NCIMB 13614 / HKI 0122)</name>
    <dbReference type="NCBI Taxonomy" id="471853"/>
    <lineage>
        <taxon>Bacteria</taxon>
        <taxon>Bacillati</taxon>
        <taxon>Actinomycetota</taxon>
        <taxon>Actinomycetes</taxon>
        <taxon>Micrococcales</taxon>
        <taxon>Beutenbergiaceae</taxon>
        <taxon>Beutenbergia</taxon>
    </lineage>
</organism>
<feature type="domain" description="NAD-dependent epimerase/dehydratase" evidence="1">
    <location>
        <begin position="6"/>
        <end position="84"/>
    </location>
</feature>
<dbReference type="HOGENOM" id="CLU_801458_0_0_11"/>
<dbReference type="AlphaFoldDB" id="C5BYY4"/>
<accession>C5BYY4</accession>
<dbReference type="OrthoDB" id="4820988at2"/>
<proteinExistence type="predicted"/>
<sequence length="349" mass="36753">MTRRAVVLGGNGLIGVAATAALARDGWEVTLVHRGSRPLDAELGPFGVREVIGDAHDPDVLRAAVGSGTDVVVDVVAMRAEHARAVQGLDVGSAVVISSAAVYATDDGRPLLGDDHPPPPLPVTEGQRVVEADGETYAGGKVELEEAWLACPVPATLLRAGAIHGPRATNPREWFALKRVLDGRRDVVLAHDGASRFQPVAAANLAELVRLAAANPGDRVLNGGDPSAPTVADIVRRVYGVVGAEVRVHPMAGPAVAGLGASPWGLPWPFVLDMSAAERELGYRAVTSYDDALPGEIDWMREVTASQDWREAFPTFAWVDSQTPQFDYAAEDAWIADQGAPAETPGAER</sequence>
<dbReference type="Gene3D" id="3.40.50.720">
    <property type="entry name" value="NAD(P)-binding Rossmann-like Domain"/>
    <property type="match status" value="1"/>
</dbReference>
<evidence type="ECO:0000313" key="3">
    <source>
        <dbReference type="Proteomes" id="UP000007962"/>
    </source>
</evidence>
<dbReference type="Pfam" id="PF01370">
    <property type="entry name" value="Epimerase"/>
    <property type="match status" value="1"/>
</dbReference>
<dbReference type="InterPro" id="IPR051783">
    <property type="entry name" value="NAD(P)-dependent_oxidoreduct"/>
</dbReference>
<dbReference type="GO" id="GO:0005737">
    <property type="term" value="C:cytoplasm"/>
    <property type="evidence" value="ECO:0007669"/>
    <property type="project" value="TreeGrafter"/>
</dbReference>
<dbReference type="EMBL" id="CP001618">
    <property type="protein sequence ID" value="ACQ81099.1"/>
    <property type="molecule type" value="Genomic_DNA"/>
</dbReference>
<reference evidence="2 3" key="1">
    <citation type="journal article" date="2009" name="Stand. Genomic Sci.">
        <title>Complete genome sequence of Beutenbergia cavernae type strain (HKI 0122).</title>
        <authorList>
            <person name="Land M."/>
            <person name="Pukall R."/>
            <person name="Abt B."/>
            <person name="Goker M."/>
            <person name="Rohde M."/>
            <person name="Glavina Del Rio T."/>
            <person name="Tice H."/>
            <person name="Copeland A."/>
            <person name="Cheng J.F."/>
            <person name="Lucas S."/>
            <person name="Chen F."/>
            <person name="Nolan M."/>
            <person name="Bruce D."/>
            <person name="Goodwin L."/>
            <person name="Pitluck S."/>
            <person name="Ivanova N."/>
            <person name="Mavromatis K."/>
            <person name="Ovchinnikova G."/>
            <person name="Pati A."/>
            <person name="Chen A."/>
            <person name="Palaniappan K."/>
            <person name="Hauser L."/>
            <person name="Chang Y.J."/>
            <person name="Jefferies C.C."/>
            <person name="Saunders E."/>
            <person name="Brettin T."/>
            <person name="Detter J.C."/>
            <person name="Han C."/>
            <person name="Chain P."/>
            <person name="Bristow J."/>
            <person name="Eisen J.A."/>
            <person name="Markowitz V."/>
            <person name="Hugenholtz P."/>
            <person name="Kyrpides N.C."/>
            <person name="Klenk H.P."/>
            <person name="Lapidus A."/>
        </authorList>
    </citation>
    <scope>NUCLEOTIDE SEQUENCE [LARGE SCALE GENOMIC DNA]</scope>
    <source>
        <strain evidence="3">ATCC BAA-8 / DSM 12333 / NBRC 16432</strain>
    </source>
</reference>
<evidence type="ECO:0000259" key="1">
    <source>
        <dbReference type="Pfam" id="PF01370"/>
    </source>
</evidence>
<dbReference type="PANTHER" id="PTHR48079:SF6">
    <property type="entry name" value="NAD(P)-BINDING DOMAIN-CONTAINING PROTEIN-RELATED"/>
    <property type="match status" value="1"/>
</dbReference>
<evidence type="ECO:0000313" key="2">
    <source>
        <dbReference type="EMBL" id="ACQ81099.1"/>
    </source>
</evidence>
<protein>
    <submittedName>
        <fullName evidence="2">NAD-dependent epimerase/dehydratase</fullName>
    </submittedName>
</protein>
<dbReference type="SUPFAM" id="SSF51735">
    <property type="entry name" value="NAD(P)-binding Rossmann-fold domains"/>
    <property type="match status" value="1"/>
</dbReference>
<dbReference type="PANTHER" id="PTHR48079">
    <property type="entry name" value="PROTEIN YEEZ"/>
    <property type="match status" value="1"/>
</dbReference>
<name>C5BYY4_BEUC1</name>
<dbReference type="RefSeq" id="WP_015883339.1">
    <property type="nucleotide sequence ID" value="NC_012669.1"/>
</dbReference>
<dbReference type="eggNOG" id="COG0451">
    <property type="taxonomic scope" value="Bacteria"/>
</dbReference>
<keyword evidence="3" id="KW-1185">Reference proteome</keyword>
<dbReference type="InterPro" id="IPR001509">
    <property type="entry name" value="Epimerase_deHydtase"/>
</dbReference>